<proteinExistence type="predicted"/>
<dbReference type="AlphaFoldDB" id="F2L180"/>
<dbReference type="eggNOG" id="arCOG14038">
    <property type="taxonomic scope" value="Archaea"/>
</dbReference>
<keyword evidence="2" id="KW-1185">Reference proteome</keyword>
<gene>
    <name evidence="1" type="ordered locus">TUZN_1340</name>
</gene>
<dbReference type="KEGG" id="tuz:TUZN_1340"/>
<evidence type="ECO:0000313" key="1">
    <source>
        <dbReference type="EMBL" id="AEA12816.1"/>
    </source>
</evidence>
<dbReference type="EMBL" id="CP002590">
    <property type="protein sequence ID" value="AEA12816.1"/>
    <property type="molecule type" value="Genomic_DNA"/>
</dbReference>
<dbReference type="STRING" id="999630.TUZN_1340"/>
<evidence type="ECO:0000313" key="2">
    <source>
        <dbReference type="Proteomes" id="UP000008138"/>
    </source>
</evidence>
<protein>
    <submittedName>
        <fullName evidence="1">Uncharacterized protein</fullName>
    </submittedName>
</protein>
<dbReference type="RefSeq" id="WP_013680152.1">
    <property type="nucleotide sequence ID" value="NC_015315.1"/>
</dbReference>
<dbReference type="HOGENOM" id="CLU_2152751_0_0_2"/>
<reference key="2">
    <citation type="submission" date="2011-03" db="EMBL/GenBank/DDBJ databases">
        <title>Complete genome sequence of the thermoacidophilic crenarchaeon Thermoproteus uzoniensis 768-20.</title>
        <authorList>
            <person name="Mardanov A.V."/>
            <person name="Gumerov V.M."/>
            <person name="Beletsky A.V."/>
            <person name="Prokofeva M.I."/>
            <person name="Bonch-Osmolovskaya E.A."/>
            <person name="Ravin N.V."/>
            <person name="Skryabin K.G."/>
        </authorList>
    </citation>
    <scope>NUCLEOTIDE SEQUENCE</scope>
    <source>
        <strain>768-20</strain>
    </source>
</reference>
<dbReference type="GeneID" id="10360867"/>
<organism evidence="1 2">
    <name type="scientific">Thermoproteus uzoniensis (strain 768-20)</name>
    <dbReference type="NCBI Taxonomy" id="999630"/>
    <lineage>
        <taxon>Archaea</taxon>
        <taxon>Thermoproteota</taxon>
        <taxon>Thermoprotei</taxon>
        <taxon>Thermoproteales</taxon>
        <taxon>Thermoproteaceae</taxon>
        <taxon>Thermoproteus</taxon>
    </lineage>
</organism>
<accession>F2L180</accession>
<sequence>MWRGPATPSGDEELGADFLISSLSAKNPFKRLVVGPPREAVAVARRIGGVAVSDFSGAPPDLYRDVYAVHASGDLGPLMAGADVVVYIEGPIPPPRGVRVIALTCARRGICEEADCVCGGALRI</sequence>
<name>F2L180_THEU7</name>
<reference evidence="1 2" key="1">
    <citation type="journal article" date="2011" name="J. Bacteriol.">
        <title>Complete genome sequence of the thermoacidophilic crenarchaeon Thermoproteus uzoniensis 768-20.</title>
        <authorList>
            <person name="Mardanov A.V."/>
            <person name="Gumerov V.M."/>
            <person name="Beletsky A.V."/>
            <person name="Prokofeva M.I."/>
            <person name="Bonch-Osmolovskaya E.A."/>
            <person name="Ravin N.V."/>
            <person name="Skryabin K.G."/>
        </authorList>
    </citation>
    <scope>NUCLEOTIDE SEQUENCE [LARGE SCALE GENOMIC DNA]</scope>
    <source>
        <strain evidence="1 2">768-20</strain>
    </source>
</reference>
<dbReference type="Proteomes" id="UP000008138">
    <property type="component" value="Chromosome"/>
</dbReference>